<dbReference type="EMBL" id="LN890656">
    <property type="protein sequence ID" value="CUS06177.1"/>
    <property type="molecule type" value="Genomic_DNA"/>
</dbReference>
<keyword evidence="1" id="KW-0812">Transmembrane</keyword>
<reference evidence="3" key="1">
    <citation type="submission" date="2016-01" db="EMBL/GenBank/DDBJ databases">
        <authorList>
            <person name="Mcilroy J.S."/>
            <person name="Karst M S."/>
            <person name="Albertsen M."/>
        </authorList>
    </citation>
    <scope>NUCLEOTIDE SEQUENCE</scope>
    <source>
        <strain evidence="3">Cfx-K</strain>
    </source>
</reference>
<evidence type="ECO:0000313" key="3">
    <source>
        <dbReference type="EMBL" id="CUS06177.1"/>
    </source>
</evidence>
<dbReference type="AlphaFoldDB" id="A0A170PJZ4"/>
<feature type="transmembrane region" description="Helical" evidence="1">
    <location>
        <begin position="122"/>
        <end position="145"/>
    </location>
</feature>
<dbReference type="Pfam" id="PF09835">
    <property type="entry name" value="DUF2062"/>
    <property type="match status" value="1"/>
</dbReference>
<evidence type="ECO:0000256" key="1">
    <source>
        <dbReference type="SAM" id="Phobius"/>
    </source>
</evidence>
<keyword evidence="4" id="KW-1185">Reference proteome</keyword>
<sequence>MNAMNSTQLKQMVTRRVAQAKEQARTMRRELTESDLPAGTLALAFAFGTLISTIPVPLLDMALAAFVMRRLGGRLPRAPFFGGMAVANNLVMAPLYASTPKVGGLALGWVGTHTPLVAPEAFLARILVGYLLIAAGLALGSFVLAQTGFRGYRFTQRQRFAN</sequence>
<evidence type="ECO:0000313" key="4">
    <source>
        <dbReference type="Proteomes" id="UP000215027"/>
    </source>
</evidence>
<feature type="transmembrane region" description="Helical" evidence="1">
    <location>
        <begin position="41"/>
        <end position="66"/>
    </location>
</feature>
<keyword evidence="1" id="KW-1133">Transmembrane helix</keyword>
<evidence type="ECO:0000259" key="2">
    <source>
        <dbReference type="Pfam" id="PF09835"/>
    </source>
</evidence>
<gene>
    <name evidence="3" type="ORF">CFX0092_B0643</name>
</gene>
<feature type="transmembrane region" description="Helical" evidence="1">
    <location>
        <begin position="78"/>
        <end position="97"/>
    </location>
</feature>
<dbReference type="Proteomes" id="UP000215027">
    <property type="component" value="Chromosome II"/>
</dbReference>
<name>A0A170PJZ4_9CHLR</name>
<protein>
    <recommendedName>
        <fullName evidence="2">DUF2062 domain-containing protein</fullName>
    </recommendedName>
</protein>
<dbReference type="KEGG" id="pbf:CFX0092_B0643"/>
<feature type="domain" description="DUF2062" evidence="2">
    <location>
        <begin position="38"/>
        <end position="156"/>
    </location>
</feature>
<dbReference type="InterPro" id="IPR018639">
    <property type="entry name" value="DUF2062"/>
</dbReference>
<keyword evidence="1" id="KW-0472">Membrane</keyword>
<proteinExistence type="predicted"/>
<accession>A0A170PJZ4</accession>
<organism evidence="3 4">
    <name type="scientific">Candidatus Promineifilum breve</name>
    <dbReference type="NCBI Taxonomy" id="1806508"/>
    <lineage>
        <taxon>Bacteria</taxon>
        <taxon>Bacillati</taxon>
        <taxon>Chloroflexota</taxon>
        <taxon>Ardenticatenia</taxon>
        <taxon>Candidatus Promineifilales</taxon>
        <taxon>Candidatus Promineifilaceae</taxon>
        <taxon>Candidatus Promineifilum</taxon>
    </lineage>
</organism>